<gene>
    <name evidence="1" type="ORF">EDD74_104127</name>
</gene>
<sequence length="39" mass="4573">MYCGSIPEEDLEKDAEYLGITKEELINSYLIKKKVKIHM</sequence>
<evidence type="ECO:0000313" key="1">
    <source>
        <dbReference type="EMBL" id="TCS69371.1"/>
    </source>
</evidence>
<protein>
    <submittedName>
        <fullName evidence="1">Uncharacterized protein</fullName>
    </submittedName>
</protein>
<accession>A0A4R3JT39</accession>
<proteinExistence type="predicted"/>
<evidence type="ECO:0000313" key="2">
    <source>
        <dbReference type="Proteomes" id="UP000294613"/>
    </source>
</evidence>
<comment type="caution">
    <text evidence="1">The sequence shown here is derived from an EMBL/GenBank/DDBJ whole genome shotgun (WGS) entry which is preliminary data.</text>
</comment>
<reference evidence="1 2" key="1">
    <citation type="submission" date="2019-03" db="EMBL/GenBank/DDBJ databases">
        <title>Genomic Encyclopedia of Type Strains, Phase IV (KMG-IV): sequencing the most valuable type-strain genomes for metagenomic binning, comparative biology and taxonomic classification.</title>
        <authorList>
            <person name="Goeker M."/>
        </authorList>
    </citation>
    <scope>NUCLEOTIDE SEQUENCE [LARGE SCALE GENOMIC DNA]</scope>
    <source>
        <strain evidence="1 2">DSM 103426</strain>
    </source>
</reference>
<name>A0A4R3JT39_9FIRM</name>
<dbReference type="AlphaFoldDB" id="A0A4R3JT39"/>
<dbReference type="Proteomes" id="UP000294613">
    <property type="component" value="Unassembled WGS sequence"/>
</dbReference>
<organism evidence="1 2">
    <name type="scientific">Faecalimonas umbilicata</name>
    <dbReference type="NCBI Taxonomy" id="1912855"/>
    <lineage>
        <taxon>Bacteria</taxon>
        <taxon>Bacillati</taxon>
        <taxon>Bacillota</taxon>
        <taxon>Clostridia</taxon>
        <taxon>Lachnospirales</taxon>
        <taxon>Lachnospiraceae</taxon>
        <taxon>Faecalimonas</taxon>
    </lineage>
</organism>
<dbReference type="EMBL" id="SLZV01000004">
    <property type="protein sequence ID" value="TCS69371.1"/>
    <property type="molecule type" value="Genomic_DNA"/>
</dbReference>